<feature type="compositionally biased region" description="Polar residues" evidence="1">
    <location>
        <begin position="94"/>
        <end position="108"/>
    </location>
</feature>
<gene>
    <name evidence="2" type="ORF">OH76DRAFT_1359858</name>
</gene>
<accession>A0A371CVH0</accession>
<dbReference type="Proteomes" id="UP000256964">
    <property type="component" value="Unassembled WGS sequence"/>
</dbReference>
<dbReference type="AlphaFoldDB" id="A0A371CVH0"/>
<evidence type="ECO:0000313" key="2">
    <source>
        <dbReference type="EMBL" id="RDX44278.1"/>
    </source>
</evidence>
<reference evidence="2 3" key="1">
    <citation type="journal article" date="2018" name="Biotechnol. Biofuels">
        <title>Integrative visual omics of the white-rot fungus Polyporus brumalis exposes the biotechnological potential of its oxidative enzymes for delignifying raw plant biomass.</title>
        <authorList>
            <person name="Miyauchi S."/>
            <person name="Rancon A."/>
            <person name="Drula E."/>
            <person name="Hage H."/>
            <person name="Chaduli D."/>
            <person name="Favel A."/>
            <person name="Grisel S."/>
            <person name="Henrissat B."/>
            <person name="Herpoel-Gimbert I."/>
            <person name="Ruiz-Duenas F.J."/>
            <person name="Chevret D."/>
            <person name="Hainaut M."/>
            <person name="Lin J."/>
            <person name="Wang M."/>
            <person name="Pangilinan J."/>
            <person name="Lipzen A."/>
            <person name="Lesage-Meessen L."/>
            <person name="Navarro D."/>
            <person name="Riley R."/>
            <person name="Grigoriev I.V."/>
            <person name="Zhou S."/>
            <person name="Raouche S."/>
            <person name="Rosso M.N."/>
        </authorList>
    </citation>
    <scope>NUCLEOTIDE SEQUENCE [LARGE SCALE GENOMIC DNA]</scope>
    <source>
        <strain evidence="2 3">BRFM 1820</strain>
    </source>
</reference>
<name>A0A371CVH0_9APHY</name>
<proteinExistence type="predicted"/>
<sequence>MESTVDSGYASSSGWLSPHPDYALSRTYENWKIADAASQRLVADLRALEVCRTQLQAAKRRRNLEQKSPKPGRKPSLLQLPFGKRKSAKASEPPLSTSPRLDGPSTETLPSVDELEAQLEQLNDRITAAQPAAERLDAYFEELRRLLDDGRPVSWRSSISSGHGHSSADEYTRARKTVGARDQAYVDGKVTTKALQHACNAIQSAHHHYMKAMELLDAVCSPKKSRWEAVMGDEQSRQTTYREAAEWAKKAQICFNECVRALQPHWDLLKRDELQDCEDLQNTGLLQAVQLYKLMYGGKILAMGITQQVQIMVQKQDAVFARLTNFAVWVQDCTKFCETVELDARESRDAARRHLVALWVKADEDTERYSLAAPSENSHVFTATSV</sequence>
<evidence type="ECO:0000256" key="1">
    <source>
        <dbReference type="SAM" id="MobiDB-lite"/>
    </source>
</evidence>
<dbReference type="EMBL" id="KZ857452">
    <property type="protein sequence ID" value="RDX44278.1"/>
    <property type="molecule type" value="Genomic_DNA"/>
</dbReference>
<protein>
    <submittedName>
        <fullName evidence="2">Uncharacterized protein</fullName>
    </submittedName>
</protein>
<feature type="region of interest" description="Disordered" evidence="1">
    <location>
        <begin position="60"/>
        <end position="108"/>
    </location>
</feature>
<evidence type="ECO:0000313" key="3">
    <source>
        <dbReference type="Proteomes" id="UP000256964"/>
    </source>
</evidence>
<organism evidence="2 3">
    <name type="scientific">Lentinus brumalis</name>
    <dbReference type="NCBI Taxonomy" id="2498619"/>
    <lineage>
        <taxon>Eukaryota</taxon>
        <taxon>Fungi</taxon>
        <taxon>Dikarya</taxon>
        <taxon>Basidiomycota</taxon>
        <taxon>Agaricomycotina</taxon>
        <taxon>Agaricomycetes</taxon>
        <taxon>Polyporales</taxon>
        <taxon>Polyporaceae</taxon>
        <taxon>Lentinus</taxon>
    </lineage>
</organism>
<dbReference type="OrthoDB" id="3242001at2759"/>
<keyword evidence="3" id="KW-1185">Reference proteome</keyword>